<dbReference type="InParanoid" id="Q54BB2"/>
<dbReference type="dictyBase" id="DDB_G0293788"/>
<dbReference type="VEuPathDB" id="AmoebaDB:DDB_G0293788"/>
<reference evidence="2 3" key="1">
    <citation type="journal article" date="2005" name="Nature">
        <title>The genome of the social amoeba Dictyostelium discoideum.</title>
        <authorList>
            <consortium name="The Dictyostelium discoideum Sequencing Consortium"/>
            <person name="Eichinger L."/>
            <person name="Pachebat J.A."/>
            <person name="Glockner G."/>
            <person name="Rajandream M.A."/>
            <person name="Sucgang R."/>
            <person name="Berriman M."/>
            <person name="Song J."/>
            <person name="Olsen R."/>
            <person name="Szafranski K."/>
            <person name="Xu Q."/>
            <person name="Tunggal B."/>
            <person name="Kummerfeld S."/>
            <person name="Madera M."/>
            <person name="Konfortov B.A."/>
            <person name="Rivero F."/>
            <person name="Bankier A.T."/>
            <person name="Lehmann R."/>
            <person name="Hamlin N."/>
            <person name="Davies R."/>
            <person name="Gaudet P."/>
            <person name="Fey P."/>
            <person name="Pilcher K."/>
            <person name="Chen G."/>
            <person name="Saunders D."/>
            <person name="Sodergren E."/>
            <person name="Davis P."/>
            <person name="Kerhornou A."/>
            <person name="Nie X."/>
            <person name="Hall N."/>
            <person name="Anjard C."/>
            <person name="Hemphill L."/>
            <person name="Bason N."/>
            <person name="Farbrother P."/>
            <person name="Desany B."/>
            <person name="Just E."/>
            <person name="Morio T."/>
            <person name="Rost R."/>
            <person name="Churcher C."/>
            <person name="Cooper J."/>
            <person name="Haydock S."/>
            <person name="van Driessche N."/>
            <person name="Cronin A."/>
            <person name="Goodhead I."/>
            <person name="Muzny D."/>
            <person name="Mourier T."/>
            <person name="Pain A."/>
            <person name="Lu M."/>
            <person name="Harper D."/>
            <person name="Lindsay R."/>
            <person name="Hauser H."/>
            <person name="James K."/>
            <person name="Quiles M."/>
            <person name="Madan Babu M."/>
            <person name="Saito T."/>
            <person name="Buchrieser C."/>
            <person name="Wardroper A."/>
            <person name="Felder M."/>
            <person name="Thangavelu M."/>
            <person name="Johnson D."/>
            <person name="Knights A."/>
            <person name="Loulseged H."/>
            <person name="Mungall K."/>
            <person name="Oliver K."/>
            <person name="Price C."/>
            <person name="Quail M.A."/>
            <person name="Urushihara H."/>
            <person name="Hernandez J."/>
            <person name="Rabbinowitsch E."/>
            <person name="Steffen D."/>
            <person name="Sanders M."/>
            <person name="Ma J."/>
            <person name="Kohara Y."/>
            <person name="Sharp S."/>
            <person name="Simmonds M."/>
            <person name="Spiegler S."/>
            <person name="Tivey A."/>
            <person name="Sugano S."/>
            <person name="White B."/>
            <person name="Walker D."/>
            <person name="Woodward J."/>
            <person name="Winckler T."/>
            <person name="Tanaka Y."/>
            <person name="Shaulsky G."/>
            <person name="Schleicher M."/>
            <person name="Weinstock G."/>
            <person name="Rosenthal A."/>
            <person name="Cox E.C."/>
            <person name="Chisholm R.L."/>
            <person name="Gibbs R."/>
            <person name="Loomis W.F."/>
            <person name="Platzer M."/>
            <person name="Kay R.R."/>
            <person name="Williams J."/>
            <person name="Dear P.H."/>
            <person name="Noegel A.A."/>
            <person name="Barrell B."/>
            <person name="Kuspa A."/>
        </authorList>
    </citation>
    <scope>NUCLEOTIDE SEQUENCE [LARGE SCALE GENOMIC DNA]</scope>
    <source>
        <strain evidence="2 3">AX4</strain>
    </source>
</reference>
<dbReference type="KEGG" id="ddi:DDB_G0293788"/>
<feature type="chain" id="PRO_5004249452" evidence="1">
    <location>
        <begin position="21"/>
        <end position="127"/>
    </location>
</feature>
<organism evidence="2 3">
    <name type="scientific">Dictyostelium discoideum</name>
    <name type="common">Social amoeba</name>
    <dbReference type="NCBI Taxonomy" id="44689"/>
    <lineage>
        <taxon>Eukaryota</taxon>
        <taxon>Amoebozoa</taxon>
        <taxon>Evosea</taxon>
        <taxon>Eumycetozoa</taxon>
        <taxon>Dictyostelia</taxon>
        <taxon>Dictyosteliales</taxon>
        <taxon>Dictyosteliaceae</taxon>
        <taxon>Dictyostelium</taxon>
    </lineage>
</organism>
<gene>
    <name evidence="2" type="ORF">DDB_G0293788</name>
</gene>
<dbReference type="PaxDb" id="44689-DDB0267072"/>
<dbReference type="RefSeq" id="XP_628982.1">
    <property type="nucleotide sequence ID" value="XM_628980.1"/>
</dbReference>
<evidence type="ECO:0000313" key="2">
    <source>
        <dbReference type="EMBL" id="EAL60571.1"/>
    </source>
</evidence>
<keyword evidence="1" id="KW-0732">Signal</keyword>
<dbReference type="EMBL" id="AAFI02000219">
    <property type="protein sequence ID" value="EAL60571.1"/>
    <property type="molecule type" value="Genomic_DNA"/>
</dbReference>
<protein>
    <submittedName>
        <fullName evidence="2">Uncharacterized protein</fullName>
    </submittedName>
</protein>
<evidence type="ECO:0000256" key="1">
    <source>
        <dbReference type="SAM" id="SignalP"/>
    </source>
</evidence>
<accession>Q54BB2</accession>
<dbReference type="OMA" id="ANGYLYN"/>
<sequence>MFKSIFYVLILAFIVNLVQGQALQTGSYLRYQEGTCPTPAGVFNISQNNFGYQIINGSGRNVIANITVNSDSSFTANGYLYNVNPPYGFSGFTGVKGIIYNQYMFIATYAKSGTFQGGTYFFQFNSC</sequence>
<dbReference type="GlyGen" id="Q54BB2">
    <property type="glycosylation" value="1 site"/>
</dbReference>
<keyword evidence="3" id="KW-1185">Reference proteome</keyword>
<dbReference type="HOGENOM" id="CLU_1974673_0_0_1"/>
<name>Q54BB2_DICDI</name>
<dbReference type="Proteomes" id="UP000002195">
    <property type="component" value="Unassembled WGS sequence"/>
</dbReference>
<dbReference type="AlphaFoldDB" id="Q54BB2"/>
<dbReference type="FunCoup" id="Q54BB2">
    <property type="interactions" value="99"/>
</dbReference>
<feature type="signal peptide" evidence="1">
    <location>
        <begin position="1"/>
        <end position="20"/>
    </location>
</feature>
<evidence type="ECO:0000313" key="3">
    <source>
        <dbReference type="Proteomes" id="UP000002195"/>
    </source>
</evidence>
<dbReference type="GeneID" id="8629414"/>
<comment type="caution">
    <text evidence="2">The sequence shown here is derived from an EMBL/GenBank/DDBJ whole genome shotgun (WGS) entry which is preliminary data.</text>
</comment>
<proteinExistence type="predicted"/>